<evidence type="ECO:0000256" key="1">
    <source>
        <dbReference type="SAM" id="MobiDB-lite"/>
    </source>
</evidence>
<feature type="region of interest" description="Disordered" evidence="1">
    <location>
        <begin position="1"/>
        <end position="53"/>
    </location>
</feature>
<organism evidence="2 3">
    <name type="scientific">Amycolatopsis halotolerans</name>
    <dbReference type="NCBI Taxonomy" id="330083"/>
    <lineage>
        <taxon>Bacteria</taxon>
        <taxon>Bacillati</taxon>
        <taxon>Actinomycetota</taxon>
        <taxon>Actinomycetes</taxon>
        <taxon>Pseudonocardiales</taxon>
        <taxon>Pseudonocardiaceae</taxon>
        <taxon>Amycolatopsis</taxon>
    </lineage>
</organism>
<sequence>MIRNQANGGVASLTRTELTRSVPAHWHTAPGNSGHPRSTDAARRADPGERCAPVREELSATPADAAAGAGSLPGKGIVALAEMDGRF</sequence>
<evidence type="ECO:0000313" key="2">
    <source>
        <dbReference type="EMBL" id="MFC3511050.1"/>
    </source>
</evidence>
<proteinExistence type="predicted"/>
<evidence type="ECO:0000313" key="3">
    <source>
        <dbReference type="Proteomes" id="UP001595764"/>
    </source>
</evidence>
<accession>A0ABV7QCJ0</accession>
<name>A0ABV7QCJ0_9PSEU</name>
<gene>
    <name evidence="2" type="ORF">ACFORO_12810</name>
</gene>
<feature type="compositionally biased region" description="Basic and acidic residues" evidence="1">
    <location>
        <begin position="37"/>
        <end position="53"/>
    </location>
</feature>
<reference evidence="3" key="1">
    <citation type="journal article" date="2019" name="Int. J. Syst. Evol. Microbiol.">
        <title>The Global Catalogue of Microorganisms (GCM) 10K type strain sequencing project: providing services to taxonomists for standard genome sequencing and annotation.</title>
        <authorList>
            <consortium name="The Broad Institute Genomics Platform"/>
            <consortium name="The Broad Institute Genome Sequencing Center for Infectious Disease"/>
            <person name="Wu L."/>
            <person name="Ma J."/>
        </authorList>
    </citation>
    <scope>NUCLEOTIDE SEQUENCE [LARGE SCALE GENOMIC DNA]</scope>
    <source>
        <strain evidence="3">CGMCC 4.7682</strain>
    </source>
</reference>
<keyword evidence="3" id="KW-1185">Reference proteome</keyword>
<dbReference type="RefSeq" id="WP_377869920.1">
    <property type="nucleotide sequence ID" value="NZ_JBHMAY010000017.1"/>
</dbReference>
<protein>
    <submittedName>
        <fullName evidence="2">Uncharacterized protein</fullName>
    </submittedName>
</protein>
<comment type="caution">
    <text evidence="2">The sequence shown here is derived from an EMBL/GenBank/DDBJ whole genome shotgun (WGS) entry which is preliminary data.</text>
</comment>
<dbReference type="EMBL" id="JBHRWI010000016">
    <property type="protein sequence ID" value="MFC3511050.1"/>
    <property type="molecule type" value="Genomic_DNA"/>
</dbReference>
<dbReference type="Proteomes" id="UP001595764">
    <property type="component" value="Unassembled WGS sequence"/>
</dbReference>